<dbReference type="EMBL" id="SJPT01000005">
    <property type="protein sequence ID" value="TWU22132.1"/>
    <property type="molecule type" value="Genomic_DNA"/>
</dbReference>
<dbReference type="PANTHER" id="PTHR43574">
    <property type="entry name" value="EPIMERASE-RELATED"/>
    <property type="match status" value="1"/>
</dbReference>
<dbReference type="CDD" id="cd05253">
    <property type="entry name" value="UDP_GE_SDE_e"/>
    <property type="match status" value="1"/>
</dbReference>
<keyword evidence="3" id="KW-0413">Isomerase</keyword>
<dbReference type="RefSeq" id="WP_146595363.1">
    <property type="nucleotide sequence ID" value="NZ_SJPT01000005.1"/>
</dbReference>
<dbReference type="InterPro" id="IPR036291">
    <property type="entry name" value="NAD(P)-bd_dom_sf"/>
</dbReference>
<dbReference type="AlphaFoldDB" id="A0A5C6CD98"/>
<accession>A0A5C6CD98</accession>
<dbReference type="EC" id="5.1.3.2" evidence="3"/>
<name>A0A5C6CD98_9BACT</name>
<evidence type="ECO:0000313" key="4">
    <source>
        <dbReference type="Proteomes" id="UP000316304"/>
    </source>
</evidence>
<dbReference type="PRINTS" id="PR01713">
    <property type="entry name" value="NUCEPIMERASE"/>
</dbReference>
<comment type="caution">
    <text evidence="3">The sequence shown here is derived from an EMBL/GenBank/DDBJ whole genome shotgun (WGS) entry which is preliminary data.</text>
</comment>
<feature type="domain" description="NAD-dependent epimerase/dehydratase" evidence="2">
    <location>
        <begin position="5"/>
        <end position="238"/>
    </location>
</feature>
<dbReference type="Pfam" id="PF01370">
    <property type="entry name" value="Epimerase"/>
    <property type="match status" value="1"/>
</dbReference>
<keyword evidence="1" id="KW-0520">NAD</keyword>
<protein>
    <submittedName>
        <fullName evidence="3">UDP-glucose 4-epimerase</fullName>
        <ecNumber evidence="3">5.1.3.2</ecNumber>
    </submittedName>
</protein>
<dbReference type="InterPro" id="IPR001509">
    <property type="entry name" value="Epimerase_deHydtase"/>
</dbReference>
<reference evidence="3 4" key="1">
    <citation type="submission" date="2019-02" db="EMBL/GenBank/DDBJ databases">
        <title>Deep-cultivation of Planctomycetes and their phenomic and genomic characterization uncovers novel biology.</title>
        <authorList>
            <person name="Wiegand S."/>
            <person name="Jogler M."/>
            <person name="Boedeker C."/>
            <person name="Pinto D."/>
            <person name="Vollmers J."/>
            <person name="Rivas-Marin E."/>
            <person name="Kohn T."/>
            <person name="Peeters S.H."/>
            <person name="Heuer A."/>
            <person name="Rast P."/>
            <person name="Oberbeckmann S."/>
            <person name="Bunk B."/>
            <person name="Jeske O."/>
            <person name="Meyerdierks A."/>
            <person name="Storesund J.E."/>
            <person name="Kallscheuer N."/>
            <person name="Luecker S."/>
            <person name="Lage O.M."/>
            <person name="Pohl T."/>
            <person name="Merkel B.J."/>
            <person name="Hornburger P."/>
            <person name="Mueller R.-W."/>
            <person name="Bruemmer F."/>
            <person name="Labrenz M."/>
            <person name="Spormann A.M."/>
            <person name="Op Den Camp H."/>
            <person name="Overmann J."/>
            <person name="Amann R."/>
            <person name="Jetten M.S.M."/>
            <person name="Mascher T."/>
            <person name="Medema M.H."/>
            <person name="Devos D.P."/>
            <person name="Kaster A.-K."/>
            <person name="Ovreas L."/>
            <person name="Rohde M."/>
            <person name="Galperin M.Y."/>
            <person name="Jogler C."/>
        </authorList>
    </citation>
    <scope>NUCLEOTIDE SEQUENCE [LARGE SCALE GENOMIC DNA]</scope>
    <source>
        <strain evidence="3 4">Pla52o</strain>
    </source>
</reference>
<evidence type="ECO:0000259" key="2">
    <source>
        <dbReference type="Pfam" id="PF01370"/>
    </source>
</evidence>
<dbReference type="OrthoDB" id="258549at2"/>
<dbReference type="Proteomes" id="UP000316304">
    <property type="component" value="Unassembled WGS sequence"/>
</dbReference>
<dbReference type="GO" id="GO:0003978">
    <property type="term" value="F:UDP-glucose 4-epimerase activity"/>
    <property type="evidence" value="ECO:0007669"/>
    <property type="project" value="UniProtKB-EC"/>
</dbReference>
<evidence type="ECO:0000313" key="3">
    <source>
        <dbReference type="EMBL" id="TWU22132.1"/>
    </source>
</evidence>
<proteinExistence type="predicted"/>
<keyword evidence="4" id="KW-1185">Reference proteome</keyword>
<organism evidence="3 4">
    <name type="scientific">Novipirellula galeiformis</name>
    <dbReference type="NCBI Taxonomy" id="2528004"/>
    <lineage>
        <taxon>Bacteria</taxon>
        <taxon>Pseudomonadati</taxon>
        <taxon>Planctomycetota</taxon>
        <taxon>Planctomycetia</taxon>
        <taxon>Pirellulales</taxon>
        <taxon>Pirellulaceae</taxon>
        <taxon>Novipirellula</taxon>
    </lineage>
</organism>
<sequence length="336" mass="37569">MSTYLVTGTAGFIGYHLALRLLKQGVDVVGFDIVNDYYDVQLKRDRLAQLHDFDNFTLVESDLADQAAVNDVFRKYDFDRVVHLAAQAGVRYSLENPHAYVTSNVVAFMNVLEACRHANSPHLTYASSSSVYGGCTQMPFSVHDRVDHPLSLYAATKKGNELTAHTYSHLYGLPTTGLRFFTVYGPWGRPDMALFLFTKAILAGEPINVFNHGKMRRDFTYIDDIVEGVHRVSEQIAQPNPNWNSDAPDPATSQAPYRVFNIGNSQPVELGHFIEVIENAIGIKAVKNMMPMQPGDVPATYADVDALVEAVGFQPETSIETGVKRFVDWYRAYYQV</sequence>
<dbReference type="Gene3D" id="3.40.50.720">
    <property type="entry name" value="NAD(P)-binding Rossmann-like Domain"/>
    <property type="match status" value="1"/>
</dbReference>
<dbReference type="SUPFAM" id="SSF51735">
    <property type="entry name" value="NAD(P)-binding Rossmann-fold domains"/>
    <property type="match status" value="1"/>
</dbReference>
<gene>
    <name evidence="3" type="ORF">Pla52o_31800</name>
</gene>
<evidence type="ECO:0000256" key="1">
    <source>
        <dbReference type="ARBA" id="ARBA00023027"/>
    </source>
</evidence>